<comment type="similarity">
    <text evidence="1">Belongs to the ROK (NagC/XylR) family.</text>
</comment>
<sequence length="275" mass="27508">MTARESVGVDLGGTKLLLACGARVERLATGPAFTPAALEAALRAFVRDQPERPEALGIAVPGLVDASGCVVACDVLPALVGWSAPQALRDLACPVTVTNDLTAALAEEFANPESGLTAGVVLVGTAVGAAFLVEGVPLRGATGWAGELGYLPLTGEGSVQRLDLLAGGAALAARCGVSPAELAARAEEPELQAVICEGGRALGLGLAAVINLLNPAHLAVGGGTFLLPGYEAAARSAAQAYSLPELWEACTLKRVAAGELVVAYGAARIALQGGK</sequence>
<dbReference type="InterPro" id="IPR000600">
    <property type="entry name" value="ROK"/>
</dbReference>
<accession>A0A7W9SQ42</accession>
<dbReference type="CDD" id="cd23763">
    <property type="entry name" value="ASKHA_ATPase_ROK"/>
    <property type="match status" value="1"/>
</dbReference>
<dbReference type="InterPro" id="IPR043129">
    <property type="entry name" value="ATPase_NBD"/>
</dbReference>
<keyword evidence="2" id="KW-0808">Transferase</keyword>
<evidence type="ECO:0000313" key="3">
    <source>
        <dbReference type="Proteomes" id="UP000520814"/>
    </source>
</evidence>
<dbReference type="AlphaFoldDB" id="A0A7W9SQ42"/>
<comment type="caution">
    <text evidence="2">The sequence shown here is derived from an EMBL/GenBank/DDBJ whole genome shotgun (WGS) entry which is preliminary data.</text>
</comment>
<dbReference type="SUPFAM" id="SSF53067">
    <property type="entry name" value="Actin-like ATPase domain"/>
    <property type="match status" value="1"/>
</dbReference>
<name>A0A7W9SQ42_ARMRO</name>
<evidence type="ECO:0000313" key="2">
    <source>
        <dbReference type="EMBL" id="MBB6050124.1"/>
    </source>
</evidence>
<dbReference type="PANTHER" id="PTHR18964">
    <property type="entry name" value="ROK (REPRESSOR, ORF, KINASE) FAMILY"/>
    <property type="match status" value="1"/>
</dbReference>
<dbReference type="RefSeq" id="WP_184194466.1">
    <property type="nucleotide sequence ID" value="NZ_JACHGW010000002.1"/>
</dbReference>
<evidence type="ECO:0000256" key="1">
    <source>
        <dbReference type="ARBA" id="ARBA00006479"/>
    </source>
</evidence>
<dbReference type="PANTHER" id="PTHR18964:SF173">
    <property type="entry name" value="GLUCOKINASE"/>
    <property type="match status" value="1"/>
</dbReference>
<dbReference type="Gene3D" id="3.30.420.40">
    <property type="match status" value="2"/>
</dbReference>
<dbReference type="GO" id="GO:0016301">
    <property type="term" value="F:kinase activity"/>
    <property type="evidence" value="ECO:0007669"/>
    <property type="project" value="UniProtKB-KW"/>
</dbReference>
<keyword evidence="2" id="KW-0418">Kinase</keyword>
<keyword evidence="3" id="KW-1185">Reference proteome</keyword>
<proteinExistence type="inferred from homology"/>
<gene>
    <name evidence="2" type="ORF">HNQ39_001915</name>
</gene>
<dbReference type="Pfam" id="PF00480">
    <property type="entry name" value="ROK"/>
    <property type="match status" value="1"/>
</dbReference>
<reference evidence="2 3" key="1">
    <citation type="submission" date="2020-08" db="EMBL/GenBank/DDBJ databases">
        <title>Genomic Encyclopedia of Type Strains, Phase IV (KMG-IV): sequencing the most valuable type-strain genomes for metagenomic binning, comparative biology and taxonomic classification.</title>
        <authorList>
            <person name="Goeker M."/>
        </authorList>
    </citation>
    <scope>NUCLEOTIDE SEQUENCE [LARGE SCALE GENOMIC DNA]</scope>
    <source>
        <strain evidence="2 3">DSM 23562</strain>
    </source>
</reference>
<dbReference type="Proteomes" id="UP000520814">
    <property type="component" value="Unassembled WGS sequence"/>
</dbReference>
<organism evidence="2 3">
    <name type="scientific">Armatimonas rosea</name>
    <dbReference type="NCBI Taxonomy" id="685828"/>
    <lineage>
        <taxon>Bacteria</taxon>
        <taxon>Bacillati</taxon>
        <taxon>Armatimonadota</taxon>
        <taxon>Armatimonadia</taxon>
        <taxon>Armatimonadales</taxon>
        <taxon>Armatimonadaceae</taxon>
        <taxon>Armatimonas</taxon>
    </lineage>
</organism>
<protein>
    <submittedName>
        <fullName evidence="2">Putative NBD/HSP70 family sugar kinase</fullName>
    </submittedName>
</protein>
<dbReference type="EMBL" id="JACHGW010000002">
    <property type="protein sequence ID" value="MBB6050124.1"/>
    <property type="molecule type" value="Genomic_DNA"/>
</dbReference>